<evidence type="ECO:0000313" key="4">
    <source>
        <dbReference type="EMBL" id="ORY87527.1"/>
    </source>
</evidence>
<feature type="region of interest" description="Disordered" evidence="1">
    <location>
        <begin position="174"/>
        <end position="198"/>
    </location>
</feature>
<keyword evidence="2" id="KW-0472">Membrane</keyword>
<reference evidence="4 5" key="1">
    <citation type="submission" date="2016-07" db="EMBL/GenBank/DDBJ databases">
        <title>Pervasive Adenine N6-methylation of Active Genes in Fungi.</title>
        <authorList>
            <consortium name="DOE Joint Genome Institute"/>
            <person name="Mondo S.J."/>
            <person name="Dannebaum R.O."/>
            <person name="Kuo R.C."/>
            <person name="Labutti K."/>
            <person name="Haridas S."/>
            <person name="Kuo A."/>
            <person name="Salamov A."/>
            <person name="Ahrendt S.R."/>
            <person name="Lipzen A."/>
            <person name="Sullivan W."/>
            <person name="Andreopoulos W.B."/>
            <person name="Clum A."/>
            <person name="Lindquist E."/>
            <person name="Daum C."/>
            <person name="Ramamoorthy G.K."/>
            <person name="Gryganskyi A."/>
            <person name="Culley D."/>
            <person name="Magnuson J.K."/>
            <person name="James T.Y."/>
            <person name="O'Malley M.A."/>
            <person name="Stajich J.E."/>
            <person name="Spatafora J.W."/>
            <person name="Visel A."/>
            <person name="Grigoriev I.V."/>
        </authorList>
    </citation>
    <scope>NUCLEOTIDE SEQUENCE [LARGE SCALE GENOMIC DNA]</scope>
    <source>
        <strain evidence="4 5">62-1032</strain>
    </source>
</reference>
<organism evidence="4 5">
    <name type="scientific">Leucosporidium creatinivorum</name>
    <dbReference type="NCBI Taxonomy" id="106004"/>
    <lineage>
        <taxon>Eukaryota</taxon>
        <taxon>Fungi</taxon>
        <taxon>Dikarya</taxon>
        <taxon>Basidiomycota</taxon>
        <taxon>Pucciniomycotina</taxon>
        <taxon>Microbotryomycetes</taxon>
        <taxon>Leucosporidiales</taxon>
        <taxon>Leucosporidium</taxon>
    </lineage>
</organism>
<dbReference type="InParanoid" id="A0A1Y2FVD3"/>
<proteinExistence type="predicted"/>
<feature type="chain" id="PRO_5013028253" evidence="3">
    <location>
        <begin position="32"/>
        <end position="266"/>
    </location>
</feature>
<name>A0A1Y2FVD3_9BASI</name>
<gene>
    <name evidence="4" type="ORF">BCR35DRAFT_302328</name>
</gene>
<keyword evidence="2" id="KW-0812">Transmembrane</keyword>
<keyword evidence="3" id="KW-0732">Signal</keyword>
<dbReference type="AlphaFoldDB" id="A0A1Y2FVD3"/>
<feature type="compositionally biased region" description="Basic and acidic residues" evidence="1">
    <location>
        <begin position="174"/>
        <end position="189"/>
    </location>
</feature>
<keyword evidence="2" id="KW-1133">Transmembrane helix</keyword>
<feature type="transmembrane region" description="Helical" evidence="2">
    <location>
        <begin position="224"/>
        <end position="244"/>
    </location>
</feature>
<feature type="signal peptide" evidence="3">
    <location>
        <begin position="1"/>
        <end position="31"/>
    </location>
</feature>
<sequence>MRSTRASCSTTAPYYLPLLLVLALLLTPTSALSLPRIFTRRAVLHSSSRPISSSSTATLPPGTSLAGDFACRSTGECSPCPANELGSPVCKVYGNRRALTCVLLNPSSNSPSSFHTSSDRTPPPPSPNQPTNSEEEEEEEWKPVLPDEATVEEALELDPDPEGLDDEDLQDALRGEADEEGEREREREARRRRRRAEGMERRQVQEVYTWEACTRVVSRERGDFFEFVLCNIFFATVSVAVLIYRHRALASRQYGTLAARIGMSVS</sequence>
<dbReference type="OrthoDB" id="2525787at2759"/>
<dbReference type="EMBL" id="MCGR01000013">
    <property type="protein sequence ID" value="ORY87527.1"/>
    <property type="molecule type" value="Genomic_DNA"/>
</dbReference>
<evidence type="ECO:0000256" key="3">
    <source>
        <dbReference type="SAM" id="SignalP"/>
    </source>
</evidence>
<comment type="caution">
    <text evidence="4">The sequence shown here is derived from an EMBL/GenBank/DDBJ whole genome shotgun (WGS) entry which is preliminary data.</text>
</comment>
<evidence type="ECO:0000256" key="2">
    <source>
        <dbReference type="SAM" id="Phobius"/>
    </source>
</evidence>
<protein>
    <submittedName>
        <fullName evidence="4">Uncharacterized protein</fullName>
    </submittedName>
</protein>
<dbReference type="Proteomes" id="UP000193467">
    <property type="component" value="Unassembled WGS sequence"/>
</dbReference>
<evidence type="ECO:0000313" key="5">
    <source>
        <dbReference type="Proteomes" id="UP000193467"/>
    </source>
</evidence>
<keyword evidence="5" id="KW-1185">Reference proteome</keyword>
<evidence type="ECO:0000256" key="1">
    <source>
        <dbReference type="SAM" id="MobiDB-lite"/>
    </source>
</evidence>
<accession>A0A1Y2FVD3</accession>
<feature type="region of interest" description="Disordered" evidence="1">
    <location>
        <begin position="108"/>
        <end position="144"/>
    </location>
</feature>